<feature type="region of interest" description="Disordered" evidence="1">
    <location>
        <begin position="130"/>
        <end position="149"/>
    </location>
</feature>
<sequence>MITTGCAQPEDLMGLDLGGILDLLGEDRWEHDHIDDMAVRARDREGIEGGSRGIGEVSSMAIWNARAMEDHWNGRNMGQRFETGASGAQPWAGKVSELGLCALSFGLLGLGRRAQERKVLALVQAQERARGRGAGGGGGGRSARGGGCWRRRREKVGPGELGVALGRGDGAEQRRTLAGAAELGRLGVGEVLGFGGRCCGGELVPLSVDWVGQRGRRGYRRAALVRRVHDFGSGNWRRTLKPELLWALVPHSPGVDWIDTVEAGRVVVD</sequence>
<reference evidence="2 3" key="1">
    <citation type="journal article" date="2018" name="Nat. Ecol. Evol.">
        <title>Pezizomycetes genomes reveal the molecular basis of ectomycorrhizal truffle lifestyle.</title>
        <authorList>
            <person name="Murat C."/>
            <person name="Payen T."/>
            <person name="Noel B."/>
            <person name="Kuo A."/>
            <person name="Morin E."/>
            <person name="Chen J."/>
            <person name="Kohler A."/>
            <person name="Krizsan K."/>
            <person name="Balestrini R."/>
            <person name="Da Silva C."/>
            <person name="Montanini B."/>
            <person name="Hainaut M."/>
            <person name="Levati E."/>
            <person name="Barry K.W."/>
            <person name="Belfiori B."/>
            <person name="Cichocki N."/>
            <person name="Clum A."/>
            <person name="Dockter R.B."/>
            <person name="Fauchery L."/>
            <person name="Guy J."/>
            <person name="Iotti M."/>
            <person name="Le Tacon F."/>
            <person name="Lindquist E.A."/>
            <person name="Lipzen A."/>
            <person name="Malagnac F."/>
            <person name="Mello A."/>
            <person name="Molinier V."/>
            <person name="Miyauchi S."/>
            <person name="Poulain J."/>
            <person name="Riccioni C."/>
            <person name="Rubini A."/>
            <person name="Sitrit Y."/>
            <person name="Splivallo R."/>
            <person name="Traeger S."/>
            <person name="Wang M."/>
            <person name="Zifcakova L."/>
            <person name="Wipf D."/>
            <person name="Zambonelli A."/>
            <person name="Paolocci F."/>
            <person name="Nowrousian M."/>
            <person name="Ottonello S."/>
            <person name="Baldrian P."/>
            <person name="Spatafora J.W."/>
            <person name="Henrissat B."/>
            <person name="Nagy L.G."/>
            <person name="Aury J.M."/>
            <person name="Wincker P."/>
            <person name="Grigoriev I.V."/>
            <person name="Bonfante P."/>
            <person name="Martin F.M."/>
        </authorList>
    </citation>
    <scope>NUCLEOTIDE SEQUENCE [LARGE SCALE GENOMIC DNA]</scope>
    <source>
        <strain evidence="2 3">RN42</strain>
    </source>
</reference>
<evidence type="ECO:0000313" key="2">
    <source>
        <dbReference type="EMBL" id="RPA74052.1"/>
    </source>
</evidence>
<gene>
    <name evidence="2" type="ORF">BJ508DRAFT_313250</name>
</gene>
<evidence type="ECO:0000256" key="1">
    <source>
        <dbReference type="SAM" id="MobiDB-lite"/>
    </source>
</evidence>
<dbReference type="AlphaFoldDB" id="A0A3N4HJH6"/>
<proteinExistence type="predicted"/>
<keyword evidence="3" id="KW-1185">Reference proteome</keyword>
<feature type="compositionally biased region" description="Gly residues" evidence="1">
    <location>
        <begin position="132"/>
        <end position="148"/>
    </location>
</feature>
<dbReference type="Proteomes" id="UP000275078">
    <property type="component" value="Unassembled WGS sequence"/>
</dbReference>
<dbReference type="EMBL" id="ML119802">
    <property type="protein sequence ID" value="RPA74052.1"/>
    <property type="molecule type" value="Genomic_DNA"/>
</dbReference>
<protein>
    <submittedName>
        <fullName evidence="2">Uncharacterized protein</fullName>
    </submittedName>
</protein>
<organism evidence="2 3">
    <name type="scientific">Ascobolus immersus RN42</name>
    <dbReference type="NCBI Taxonomy" id="1160509"/>
    <lineage>
        <taxon>Eukaryota</taxon>
        <taxon>Fungi</taxon>
        <taxon>Dikarya</taxon>
        <taxon>Ascomycota</taxon>
        <taxon>Pezizomycotina</taxon>
        <taxon>Pezizomycetes</taxon>
        <taxon>Pezizales</taxon>
        <taxon>Ascobolaceae</taxon>
        <taxon>Ascobolus</taxon>
    </lineage>
</organism>
<evidence type="ECO:0000313" key="3">
    <source>
        <dbReference type="Proteomes" id="UP000275078"/>
    </source>
</evidence>
<accession>A0A3N4HJH6</accession>
<name>A0A3N4HJH6_ASCIM</name>